<evidence type="ECO:0000313" key="2">
    <source>
        <dbReference type="Proteomes" id="UP000314982"/>
    </source>
</evidence>
<dbReference type="InterPro" id="IPR019516">
    <property type="entry name" value="Glomulin/ALF4"/>
</dbReference>
<name>A0A4W5P5D8_9TELE</name>
<organism evidence="1 2">
    <name type="scientific">Hucho hucho</name>
    <name type="common">huchen</name>
    <dbReference type="NCBI Taxonomy" id="62062"/>
    <lineage>
        <taxon>Eukaryota</taxon>
        <taxon>Metazoa</taxon>
        <taxon>Chordata</taxon>
        <taxon>Craniata</taxon>
        <taxon>Vertebrata</taxon>
        <taxon>Euteleostomi</taxon>
        <taxon>Actinopterygii</taxon>
        <taxon>Neopterygii</taxon>
        <taxon>Teleostei</taxon>
        <taxon>Protacanthopterygii</taxon>
        <taxon>Salmoniformes</taxon>
        <taxon>Salmonidae</taxon>
        <taxon>Salmoninae</taxon>
        <taxon>Hucho</taxon>
    </lineage>
</organism>
<reference evidence="1" key="2">
    <citation type="submission" date="2025-08" db="UniProtKB">
        <authorList>
            <consortium name="Ensembl"/>
        </authorList>
    </citation>
    <scope>IDENTIFICATION</scope>
</reference>
<dbReference type="GeneTree" id="ENSGT00390000018446"/>
<dbReference type="InterPro" id="IPR013877">
    <property type="entry name" value="YAP-bd/ALF4/Glomulin"/>
</dbReference>
<proteinExistence type="predicted"/>
<dbReference type="PANTHER" id="PTHR15430">
    <property type="entry name" value="GLOMULIN"/>
    <property type="match status" value="1"/>
</dbReference>
<evidence type="ECO:0000313" key="1">
    <source>
        <dbReference type="Ensembl" id="ENSHHUP00000058587.1"/>
    </source>
</evidence>
<reference evidence="1" key="3">
    <citation type="submission" date="2025-09" db="UniProtKB">
        <authorList>
            <consortium name="Ensembl"/>
        </authorList>
    </citation>
    <scope>IDENTIFICATION</scope>
</reference>
<sequence length="598" mass="68149">MADQLQDVIQRWQKAVVEDGLRPEDHELFQNAGLAYINQGDTTQLLDFIQDEKNQGIVESMGCGLLASLVAEVLKKKKKSSSTCQAIITHLAETCSPMELMLIFLGQVDDLHPDLIADTVLLMAPHLQTVLLRLGEEKAPWVGLALAALQKQVARLPVPYTKEQEMEDAYGLCRCCSALARFMEPFVEEVKRDNSEDDGTASDNKLKTELLKFCMGSLREPLLQAQLDQAIDIYKQSPLWHFATDIMATLPAIQEPLPGLLFYKALKKREESGLLTDSTEAQESRACLAYLLFVQLITIESFPAVFSPVFVLQCNMEYIDLLLSRKEESFLLKGLELYTKSLEKVEDNSLPVELLDLKSFYSVPQHLVQILTVCPIQRLRERGFKVLQLFIDKLGPEAKHKFFRCMIKTSRHAGVEGYIIKNIKNQIELSLKPGHENEWFMGIQVLLLLRLVLCFPLGPETDLLNSMDRVMESLNLLRYLLMRDMDWQQTSSIWPELFKIKEDYLKMLRVCLALSRAYYTGQVKNMREDKKIQAQEAREARGALVQTMTVKNKNVSDMTPEIQYQVLQCALVTFDLMESLVIRIEEISEEKVKTGTAV</sequence>
<dbReference type="Pfam" id="PF08568">
    <property type="entry name" value="Kinetochor_Ybp2"/>
    <property type="match status" value="1"/>
</dbReference>
<accession>A0A4W5P5D8</accession>
<reference evidence="2" key="1">
    <citation type="submission" date="2018-06" db="EMBL/GenBank/DDBJ databases">
        <title>Genome assembly of Danube salmon.</title>
        <authorList>
            <person name="Macqueen D.J."/>
            <person name="Gundappa M.K."/>
        </authorList>
    </citation>
    <scope>NUCLEOTIDE SEQUENCE [LARGE SCALE GENOMIC DNA]</scope>
</reference>
<dbReference type="GO" id="GO:0005737">
    <property type="term" value="C:cytoplasm"/>
    <property type="evidence" value="ECO:0007669"/>
    <property type="project" value="TreeGrafter"/>
</dbReference>
<dbReference type="PANTHER" id="PTHR15430:SF1">
    <property type="entry name" value="GLOMULIN"/>
    <property type="match status" value="1"/>
</dbReference>
<protein>
    <submittedName>
        <fullName evidence="1">Glomulin, FKBP associated protein b</fullName>
    </submittedName>
</protein>
<dbReference type="Proteomes" id="UP000314982">
    <property type="component" value="Unassembled WGS sequence"/>
</dbReference>
<dbReference type="AlphaFoldDB" id="A0A4W5P5D8"/>
<dbReference type="STRING" id="62062.ENSHHUP00000058587"/>
<dbReference type="GO" id="GO:0055105">
    <property type="term" value="F:ubiquitin-protein transferase inhibitor activity"/>
    <property type="evidence" value="ECO:0007669"/>
    <property type="project" value="TreeGrafter"/>
</dbReference>
<dbReference type="Ensembl" id="ENSHHUT00000060591.1">
    <property type="protein sequence ID" value="ENSHHUP00000058587.1"/>
    <property type="gene ID" value="ENSHHUG00000034841.1"/>
</dbReference>
<keyword evidence="2" id="KW-1185">Reference proteome</keyword>